<proteinExistence type="predicted"/>
<keyword evidence="3" id="KW-1185">Reference proteome</keyword>
<dbReference type="KEGG" id="salq:SYNTR_1942"/>
<reference evidence="3" key="1">
    <citation type="journal article" date="2019" name="Microbiology">
        <title>Complete Genome Sequence of an Uncultured Bacterium of the Candidate Phylum Bipolaricaulota.</title>
        <authorList>
            <person name="Kadnikov V.V."/>
            <person name="Mardanov A.V."/>
            <person name="Beletsky A.V."/>
            <person name="Frank Y.A."/>
            <person name="Karnachuk O.V."/>
            <person name="Ravin N.V."/>
        </authorList>
    </citation>
    <scope>NUCLEOTIDE SEQUENCE [LARGE SCALE GENOMIC DNA]</scope>
</reference>
<accession>A0A6I6DEL4</accession>
<keyword evidence="1" id="KW-0812">Transmembrane</keyword>
<organism evidence="2 3">
    <name type="scientific">Candidatus Syntrophocurvum alkaliphilum</name>
    <dbReference type="NCBI Taxonomy" id="2293317"/>
    <lineage>
        <taxon>Bacteria</taxon>
        <taxon>Bacillati</taxon>
        <taxon>Bacillota</taxon>
        <taxon>Clostridia</taxon>
        <taxon>Eubacteriales</taxon>
        <taxon>Syntrophomonadaceae</taxon>
        <taxon>Candidatus Syntrophocurvum</taxon>
    </lineage>
</organism>
<keyword evidence="1" id="KW-0472">Membrane</keyword>
<protein>
    <submittedName>
        <fullName evidence="2">Uncharacterized protein</fullName>
    </submittedName>
</protein>
<dbReference type="RefSeq" id="WP_156204309.1">
    <property type="nucleotide sequence ID" value="NZ_CP046457.1"/>
</dbReference>
<sequence>MYFVILLFLFLSVFMLYSKASDANYIKDIIVAVFIFVLASAYGLDHNLNWSMLPNPMHYVEHQLSPLVDMFNDYFGAID</sequence>
<dbReference type="AlphaFoldDB" id="A0A6I6DEL4"/>
<dbReference type="Proteomes" id="UP000426444">
    <property type="component" value="Chromosome"/>
</dbReference>
<feature type="transmembrane region" description="Helical" evidence="1">
    <location>
        <begin position="30"/>
        <end position="48"/>
    </location>
</feature>
<keyword evidence="1" id="KW-1133">Transmembrane helix</keyword>
<evidence type="ECO:0000313" key="3">
    <source>
        <dbReference type="Proteomes" id="UP000426444"/>
    </source>
</evidence>
<evidence type="ECO:0000256" key="1">
    <source>
        <dbReference type="SAM" id="Phobius"/>
    </source>
</evidence>
<dbReference type="EMBL" id="CP046457">
    <property type="protein sequence ID" value="QGU00536.1"/>
    <property type="molecule type" value="Genomic_DNA"/>
</dbReference>
<evidence type="ECO:0000313" key="2">
    <source>
        <dbReference type="EMBL" id="QGU00536.1"/>
    </source>
</evidence>
<name>A0A6I6DEL4_9FIRM</name>
<gene>
    <name evidence="2" type="ORF">SYNTR_1942</name>
</gene>